<dbReference type="InterPro" id="IPR027417">
    <property type="entry name" value="P-loop_NTPase"/>
</dbReference>
<evidence type="ECO:0000259" key="14">
    <source>
        <dbReference type="PROSITE" id="PS51194"/>
    </source>
</evidence>
<dbReference type="Pfam" id="PF00271">
    <property type="entry name" value="Helicase_C"/>
    <property type="match status" value="1"/>
</dbReference>
<dbReference type="GO" id="GO:0003678">
    <property type="term" value="F:DNA helicase activity"/>
    <property type="evidence" value="ECO:0007669"/>
    <property type="project" value="UniProtKB-EC"/>
</dbReference>
<evidence type="ECO:0000313" key="15">
    <source>
        <dbReference type="EMBL" id="MCE2596939.1"/>
    </source>
</evidence>
<keyword evidence="3" id="KW-0547">Nucleotide-binding</keyword>
<dbReference type="InterPro" id="IPR032284">
    <property type="entry name" value="RecQ_Zn-bd"/>
</dbReference>
<keyword evidence="8" id="KW-0413">Isomerase</keyword>
<dbReference type="PANTHER" id="PTHR13710">
    <property type="entry name" value="DNA HELICASE RECQ FAMILY MEMBER"/>
    <property type="match status" value="1"/>
</dbReference>
<keyword evidence="7" id="KW-0238">DNA-binding</keyword>
<reference evidence="15 16" key="1">
    <citation type="journal article" date="2022" name="Environ. Microbiol. Rep.">
        <title>Eco-phylogenetic analyses reveal divergent evolution of vitamin B12 metabolism in the marine bacterial family 'Psychromonadaceae'.</title>
        <authorList>
            <person name="Jin X."/>
            <person name="Yang Y."/>
            <person name="Cao H."/>
            <person name="Gao B."/>
            <person name="Zhao Z."/>
        </authorList>
    </citation>
    <scope>NUCLEOTIDE SEQUENCE [LARGE SCALE GENOMIC DNA]</scope>
    <source>
        <strain evidence="15 16">MKS20</strain>
    </source>
</reference>
<comment type="similarity">
    <text evidence="1">Belongs to the helicase family. RecQ subfamily.</text>
</comment>
<accession>A0ABS8WD18</accession>
<keyword evidence="6" id="KW-0067">ATP-binding</keyword>
<dbReference type="InterPro" id="IPR014001">
    <property type="entry name" value="Helicase_ATP-bd"/>
</dbReference>
<dbReference type="InterPro" id="IPR036388">
    <property type="entry name" value="WH-like_DNA-bd_sf"/>
</dbReference>
<evidence type="ECO:0000256" key="10">
    <source>
        <dbReference type="ARBA" id="ARBA00034808"/>
    </source>
</evidence>
<evidence type="ECO:0000256" key="1">
    <source>
        <dbReference type="ARBA" id="ARBA00005446"/>
    </source>
</evidence>
<dbReference type="SMART" id="SM00490">
    <property type="entry name" value="HELICc"/>
    <property type="match status" value="1"/>
</dbReference>
<evidence type="ECO:0000256" key="11">
    <source>
        <dbReference type="ARBA" id="ARBA00044535"/>
    </source>
</evidence>
<dbReference type="Gene3D" id="3.40.50.300">
    <property type="entry name" value="P-loop containing nucleotide triphosphate hydrolases"/>
    <property type="match status" value="2"/>
</dbReference>
<keyword evidence="2" id="KW-0479">Metal-binding</keyword>
<dbReference type="PANTHER" id="PTHR13710:SF105">
    <property type="entry name" value="ATP-DEPENDENT DNA HELICASE Q1"/>
    <property type="match status" value="1"/>
</dbReference>
<evidence type="ECO:0000259" key="13">
    <source>
        <dbReference type="PROSITE" id="PS51192"/>
    </source>
</evidence>
<evidence type="ECO:0000256" key="4">
    <source>
        <dbReference type="ARBA" id="ARBA00022801"/>
    </source>
</evidence>
<dbReference type="Gene3D" id="1.10.10.10">
    <property type="entry name" value="Winged helix-like DNA-binding domain superfamily/Winged helix DNA-binding domain"/>
    <property type="match status" value="1"/>
</dbReference>
<evidence type="ECO:0000256" key="8">
    <source>
        <dbReference type="ARBA" id="ARBA00023235"/>
    </source>
</evidence>
<feature type="domain" description="Helicase C-terminal" evidence="14">
    <location>
        <begin position="217"/>
        <end position="375"/>
    </location>
</feature>
<dbReference type="Pfam" id="PF16124">
    <property type="entry name" value="RecQ_Zn_bind"/>
    <property type="match status" value="1"/>
</dbReference>
<dbReference type="PROSITE" id="PS51192">
    <property type="entry name" value="HELICASE_ATP_BIND_1"/>
    <property type="match status" value="1"/>
</dbReference>
<evidence type="ECO:0000256" key="9">
    <source>
        <dbReference type="ARBA" id="ARBA00034617"/>
    </source>
</evidence>
<feature type="domain" description="Helicase ATP-binding" evidence="13">
    <location>
        <begin position="23"/>
        <end position="191"/>
    </location>
</feature>
<dbReference type="NCBIfam" id="TIGR00614">
    <property type="entry name" value="recQ_fam"/>
    <property type="match status" value="1"/>
</dbReference>
<proteinExistence type="inferred from homology"/>
<comment type="caution">
    <text evidence="15">The sequence shown here is derived from an EMBL/GenBank/DDBJ whole genome shotgun (WGS) entry which is preliminary data.</text>
</comment>
<dbReference type="PROSITE" id="PS51194">
    <property type="entry name" value="HELICASE_CTER"/>
    <property type="match status" value="1"/>
</dbReference>
<sequence>MLLSALKQHFGFDQLRPGQEQVINAIMQGHSAAAIFPTGSGKSLCYQLPATLLPNLTLVISPLLALIKDQLDFLQQRGIAAASIDSSQTFEQVQQVMQGVRNGQIKVLMISVERLKNERFMRFIEQVPISLMVVDEAHCISEWGHNFRPDYLKLAQYQKQLSIPQVLLLTATATEPVIQDMQTKFAINSQHIVVTGFYRGNLDLAVVATEPAARMAKLQQLLAADSSLPSIVYVTLQHTAEEVATQLQQQGINAQAYHAGMESDKRQQIQADFMAGKYACIVATIAFGMGIDKADIRRVIHFDLPKSIENYSQEIGRAGRDGLASQCVVLANKSSLTLLENFVYGDTPDLPAIQAVLDEIGQARDEWEVVLTRLSNQTNIRQLPLKTLLVYLEMQGILRPAYSYFAEYKFKYLWEQSAIIQAFQGERQVFVQQILSSAAQAKIWCTPDLERMWQQHGQARTRVIAALDYLHEKGMIQLESKLMTEVYRVQQPPHSRPDLANELHQLFINKEQAEINRISQLIGFFESQQCLSHRLAGYFADHQAPVQCGHCSVCRGQLAQLPVPVEVFMPSSEQLTAWLLPFQQGYQAAMGHTASIAAQARFLCGMATPVLTKIKGRKMAGFAQLEQVPFNQVKGRIAQLN</sequence>
<name>A0ABS8WD18_9GAMM</name>
<evidence type="ECO:0000256" key="3">
    <source>
        <dbReference type="ARBA" id="ARBA00022741"/>
    </source>
</evidence>
<dbReference type="CDD" id="cd18018">
    <property type="entry name" value="DEXHc_RecQ4-like"/>
    <property type="match status" value="1"/>
</dbReference>
<dbReference type="InterPro" id="IPR011545">
    <property type="entry name" value="DEAD/DEAH_box_helicase_dom"/>
</dbReference>
<dbReference type="SUPFAM" id="SSF52540">
    <property type="entry name" value="P-loop containing nucleoside triphosphate hydrolases"/>
    <property type="match status" value="1"/>
</dbReference>
<evidence type="ECO:0000256" key="12">
    <source>
        <dbReference type="ARBA" id="ARBA00044550"/>
    </source>
</evidence>
<evidence type="ECO:0000313" key="16">
    <source>
        <dbReference type="Proteomes" id="UP001201273"/>
    </source>
</evidence>
<keyword evidence="4 15" id="KW-0378">Hydrolase</keyword>
<dbReference type="InterPro" id="IPR004589">
    <property type="entry name" value="DNA_helicase_ATP-dep_RecQ"/>
</dbReference>
<dbReference type="EC" id="5.6.2.4" evidence="10"/>
<dbReference type="InterPro" id="IPR002464">
    <property type="entry name" value="DNA/RNA_helicase_DEAH_CS"/>
</dbReference>
<dbReference type="Pfam" id="PF00270">
    <property type="entry name" value="DEAD"/>
    <property type="match status" value="1"/>
</dbReference>
<dbReference type="PROSITE" id="PS00690">
    <property type="entry name" value="DEAH_ATP_HELICASE"/>
    <property type="match status" value="1"/>
</dbReference>
<keyword evidence="16" id="KW-1185">Reference proteome</keyword>
<gene>
    <name evidence="15" type="ORF">K6Y31_19370</name>
</gene>
<dbReference type="Proteomes" id="UP001201273">
    <property type="component" value="Unassembled WGS sequence"/>
</dbReference>
<dbReference type="GO" id="GO:0016787">
    <property type="term" value="F:hydrolase activity"/>
    <property type="evidence" value="ECO:0007669"/>
    <property type="project" value="UniProtKB-KW"/>
</dbReference>
<evidence type="ECO:0000256" key="6">
    <source>
        <dbReference type="ARBA" id="ARBA00022840"/>
    </source>
</evidence>
<dbReference type="SMART" id="SM00487">
    <property type="entry name" value="DEXDc"/>
    <property type="match status" value="1"/>
</dbReference>
<dbReference type="EMBL" id="JAIMJA010000028">
    <property type="protein sequence ID" value="MCE2596939.1"/>
    <property type="molecule type" value="Genomic_DNA"/>
</dbReference>
<evidence type="ECO:0000256" key="5">
    <source>
        <dbReference type="ARBA" id="ARBA00022806"/>
    </source>
</evidence>
<keyword evidence="5 15" id="KW-0347">Helicase</keyword>
<dbReference type="InterPro" id="IPR001650">
    <property type="entry name" value="Helicase_C-like"/>
</dbReference>
<dbReference type="RefSeq" id="WP_233054695.1">
    <property type="nucleotide sequence ID" value="NZ_JAIMJA010000028.1"/>
</dbReference>
<evidence type="ECO:0000256" key="7">
    <source>
        <dbReference type="ARBA" id="ARBA00023125"/>
    </source>
</evidence>
<evidence type="ECO:0000256" key="2">
    <source>
        <dbReference type="ARBA" id="ARBA00022723"/>
    </source>
</evidence>
<comment type="catalytic activity">
    <reaction evidence="9">
        <text>Couples ATP hydrolysis with the unwinding of duplex DNA by translocating in the 3'-5' direction.</text>
        <dbReference type="EC" id="5.6.2.4"/>
    </reaction>
</comment>
<organism evidence="15 16">
    <name type="scientific">Motilimonas cestriensis</name>
    <dbReference type="NCBI Taxonomy" id="2742685"/>
    <lineage>
        <taxon>Bacteria</taxon>
        <taxon>Pseudomonadati</taxon>
        <taxon>Pseudomonadota</taxon>
        <taxon>Gammaproteobacteria</taxon>
        <taxon>Alteromonadales</taxon>
        <taxon>Alteromonadales genera incertae sedis</taxon>
        <taxon>Motilimonas</taxon>
    </lineage>
</organism>
<protein>
    <recommendedName>
        <fullName evidence="11">ATP-dependent DNA helicase RecQ</fullName>
        <ecNumber evidence="10">5.6.2.4</ecNumber>
    </recommendedName>
    <alternativeName>
        <fullName evidence="12">DNA 3'-5' helicase RecQ</fullName>
    </alternativeName>
</protein>